<dbReference type="Proteomes" id="UP000298049">
    <property type="component" value="Chromosome"/>
</dbReference>
<sequence length="257" mass="28587">MCLIALALEQHEKFPLVLATNRDEVHARPTEPMHWWRDRPVLAGRDGESGGTWLALQESGALALVTNYRSGIAESGKRSRGEIPLELLEQTAEAENVRELYQRRGDFGGFNLITGRDQDWFYCGSEDRVPLRQLFRGLYGLSNHLLQSDWPKVMLSRQLMSQSLIAAGGNTAALHDALIGAFRDDHRPSEALLPDTGVGLELERFLSPLFIVGETYGTRSTTVVTIDRTGEIQVSEQRYGRGGVAVGRHNFVWQAAG</sequence>
<gene>
    <name evidence="1" type="ORF">soil367_03980</name>
</gene>
<reference evidence="1 2" key="1">
    <citation type="submission" date="2018-07" db="EMBL/GenBank/DDBJ databases">
        <title>Marsedoiliclastica nanhaica gen. nov. sp. nov., a novel marine hydrocarbonoclastic bacterium isolated from an in-situ enriched hydrocarbon-degrading consortium in deep-sea sediment.</title>
        <authorList>
            <person name="Dong C."/>
            <person name="Ma T."/>
            <person name="Liu R."/>
            <person name="Shao Z."/>
        </authorList>
    </citation>
    <scope>NUCLEOTIDE SEQUENCE [LARGE SCALE GENOMIC DNA]</scope>
    <source>
        <strain evidence="2">soil36-7</strain>
    </source>
</reference>
<proteinExistence type="predicted"/>
<dbReference type="RefSeq" id="WP_136547107.1">
    <property type="nucleotide sequence ID" value="NZ_CP031093.1"/>
</dbReference>
<dbReference type="OrthoDB" id="4380123at2"/>
<name>A0A4P7XEU3_9ALTE</name>
<dbReference type="InterPro" id="IPR008551">
    <property type="entry name" value="TANGO2"/>
</dbReference>
<dbReference type="Pfam" id="PF05742">
    <property type="entry name" value="TANGO2"/>
    <property type="match status" value="1"/>
</dbReference>
<organism evidence="1 2">
    <name type="scientific">Hydrocarboniclastica marina</name>
    <dbReference type="NCBI Taxonomy" id="2259620"/>
    <lineage>
        <taxon>Bacteria</taxon>
        <taxon>Pseudomonadati</taxon>
        <taxon>Pseudomonadota</taxon>
        <taxon>Gammaproteobacteria</taxon>
        <taxon>Alteromonadales</taxon>
        <taxon>Alteromonadaceae</taxon>
        <taxon>Hydrocarboniclastica</taxon>
    </lineage>
</organism>
<accession>A0A4P7XEU3</accession>
<protein>
    <submittedName>
        <fullName evidence="1">NRDE family protein</fullName>
    </submittedName>
</protein>
<dbReference type="KEGG" id="hmi:soil367_03980"/>
<dbReference type="PANTHER" id="PTHR17985">
    <property type="entry name" value="SER/THR-RICH PROTEIN T10 IN DGCR REGION"/>
    <property type="match status" value="1"/>
</dbReference>
<evidence type="ECO:0000313" key="2">
    <source>
        <dbReference type="Proteomes" id="UP000298049"/>
    </source>
</evidence>
<dbReference type="EMBL" id="CP031093">
    <property type="protein sequence ID" value="QCF25155.1"/>
    <property type="molecule type" value="Genomic_DNA"/>
</dbReference>
<keyword evidence="2" id="KW-1185">Reference proteome</keyword>
<dbReference type="AlphaFoldDB" id="A0A4P7XEU3"/>
<evidence type="ECO:0000313" key="1">
    <source>
        <dbReference type="EMBL" id="QCF25155.1"/>
    </source>
</evidence>
<dbReference type="PANTHER" id="PTHR17985:SF8">
    <property type="entry name" value="TRANSPORT AND GOLGI ORGANIZATION PROTEIN 2 HOMOLOG"/>
    <property type="match status" value="1"/>
</dbReference>